<dbReference type="InterPro" id="IPR000515">
    <property type="entry name" value="MetI-like"/>
</dbReference>
<keyword evidence="6 7" id="KW-0472">Membrane</keyword>
<keyword evidence="4 7" id="KW-0812">Transmembrane</keyword>
<proteinExistence type="predicted"/>
<feature type="transmembrane region" description="Helical" evidence="7">
    <location>
        <begin position="21"/>
        <end position="46"/>
    </location>
</feature>
<evidence type="ECO:0000259" key="8">
    <source>
        <dbReference type="PROSITE" id="PS50928"/>
    </source>
</evidence>
<feature type="transmembrane region" description="Helical" evidence="7">
    <location>
        <begin position="133"/>
        <end position="153"/>
    </location>
</feature>
<keyword evidence="2" id="KW-0813">Transport</keyword>
<feature type="transmembrane region" description="Helical" evidence="7">
    <location>
        <begin position="228"/>
        <end position="255"/>
    </location>
</feature>
<dbReference type="SUPFAM" id="SSF161098">
    <property type="entry name" value="MetI-like"/>
    <property type="match status" value="1"/>
</dbReference>
<gene>
    <name evidence="9" type="ORF">METZ01_LOCUS109252</name>
</gene>
<dbReference type="AlphaFoldDB" id="A0A381WVY3"/>
<dbReference type="PANTHER" id="PTHR30151:SF20">
    <property type="entry name" value="ABC TRANSPORTER PERMEASE PROTEIN HI_0355-RELATED"/>
    <property type="match status" value="1"/>
</dbReference>
<dbReference type="GO" id="GO:0005886">
    <property type="term" value="C:plasma membrane"/>
    <property type="evidence" value="ECO:0007669"/>
    <property type="project" value="UniProtKB-SubCell"/>
</dbReference>
<feature type="transmembrane region" description="Helical" evidence="7">
    <location>
        <begin position="105"/>
        <end position="127"/>
    </location>
</feature>
<keyword evidence="5 7" id="KW-1133">Transmembrane helix</keyword>
<evidence type="ECO:0000256" key="7">
    <source>
        <dbReference type="SAM" id="Phobius"/>
    </source>
</evidence>
<evidence type="ECO:0000256" key="5">
    <source>
        <dbReference type="ARBA" id="ARBA00022989"/>
    </source>
</evidence>
<keyword evidence="3" id="KW-1003">Cell membrane</keyword>
<feature type="domain" description="ABC transmembrane type-1" evidence="8">
    <location>
        <begin position="67"/>
        <end position="251"/>
    </location>
</feature>
<protein>
    <recommendedName>
        <fullName evidence="8">ABC transmembrane type-1 domain-containing protein</fullName>
    </recommendedName>
</protein>
<dbReference type="GO" id="GO:0055085">
    <property type="term" value="P:transmembrane transport"/>
    <property type="evidence" value="ECO:0007669"/>
    <property type="project" value="InterPro"/>
</dbReference>
<evidence type="ECO:0000256" key="1">
    <source>
        <dbReference type="ARBA" id="ARBA00004651"/>
    </source>
</evidence>
<dbReference type="CDD" id="cd06261">
    <property type="entry name" value="TM_PBP2"/>
    <property type="match status" value="1"/>
</dbReference>
<feature type="non-terminal residue" evidence="9">
    <location>
        <position position="1"/>
    </location>
</feature>
<dbReference type="Gene3D" id="1.10.3720.10">
    <property type="entry name" value="MetI-like"/>
    <property type="match status" value="1"/>
</dbReference>
<feature type="transmembrane region" description="Helical" evidence="7">
    <location>
        <begin position="185"/>
        <end position="208"/>
    </location>
</feature>
<name>A0A381WVY3_9ZZZZ</name>
<dbReference type="PROSITE" id="PS50928">
    <property type="entry name" value="ABC_TM1"/>
    <property type="match status" value="1"/>
</dbReference>
<reference evidence="9" key="1">
    <citation type="submission" date="2018-05" db="EMBL/GenBank/DDBJ databases">
        <authorList>
            <person name="Lanie J.A."/>
            <person name="Ng W.-L."/>
            <person name="Kazmierczak K.M."/>
            <person name="Andrzejewski T.M."/>
            <person name="Davidsen T.M."/>
            <person name="Wayne K.J."/>
            <person name="Tettelin H."/>
            <person name="Glass J.I."/>
            <person name="Rusch D."/>
            <person name="Podicherti R."/>
            <person name="Tsui H.-C.T."/>
            <person name="Winkler M.E."/>
        </authorList>
    </citation>
    <scope>NUCLEOTIDE SEQUENCE</scope>
</reference>
<dbReference type="Pfam" id="PF00528">
    <property type="entry name" value="BPD_transp_1"/>
    <property type="match status" value="1"/>
</dbReference>
<dbReference type="InterPro" id="IPR035906">
    <property type="entry name" value="MetI-like_sf"/>
</dbReference>
<evidence type="ECO:0000256" key="4">
    <source>
        <dbReference type="ARBA" id="ARBA00022692"/>
    </source>
</evidence>
<dbReference type="PANTHER" id="PTHR30151">
    <property type="entry name" value="ALKANE SULFONATE ABC TRANSPORTER-RELATED, MEMBRANE SUBUNIT"/>
    <property type="match status" value="1"/>
</dbReference>
<evidence type="ECO:0000256" key="6">
    <source>
        <dbReference type="ARBA" id="ARBA00023136"/>
    </source>
</evidence>
<feature type="transmembrane region" description="Helical" evidence="7">
    <location>
        <begin position="66"/>
        <end position="93"/>
    </location>
</feature>
<accession>A0A381WVY3</accession>
<dbReference type="EMBL" id="UINC01012992">
    <property type="protein sequence ID" value="SVA56398.1"/>
    <property type="molecule type" value="Genomic_DNA"/>
</dbReference>
<organism evidence="9">
    <name type="scientific">marine metagenome</name>
    <dbReference type="NCBI Taxonomy" id="408172"/>
    <lineage>
        <taxon>unclassified sequences</taxon>
        <taxon>metagenomes</taxon>
        <taxon>ecological metagenomes</taxon>
    </lineage>
</organism>
<evidence type="ECO:0000256" key="3">
    <source>
        <dbReference type="ARBA" id="ARBA00022475"/>
    </source>
</evidence>
<sequence>VNTQDNKFKTILSAVRDWVPAVLTFIGIFVLWEIITIVFGVPVYTLPAPSVIIDVMIEKRLLLLEHSWVTFAESAIGLGLSIVLSIPMGILIVYSPLFERTVYPLLVASQAIPKVALAPILVVWFGFGLMPKVLIAFFIAFFPIVVNTVVGLSRTPPEMIHLMRSLGASPVQILLRVRMMAAMPYIFAGIKIAAAFAVVGAIVGEYIAASSGLGYMQLVANNNFEIPLLFGTLVVLSVMGIAFFYLVALVEVLILPRPLRDTRVNDGGGGL</sequence>
<comment type="subcellular location">
    <subcellularLocation>
        <location evidence="1">Cell membrane</location>
        <topology evidence="1">Multi-pass membrane protein</topology>
    </subcellularLocation>
</comment>
<evidence type="ECO:0000256" key="2">
    <source>
        <dbReference type="ARBA" id="ARBA00022448"/>
    </source>
</evidence>
<evidence type="ECO:0000313" key="9">
    <source>
        <dbReference type="EMBL" id="SVA56398.1"/>
    </source>
</evidence>